<reference evidence="3 4" key="1">
    <citation type="journal article" date="2011" name="J. Gen. Appl. Microbiol.">
        <title>Draft genome sequencing of the enigmatic yeast Saitoella complicata.</title>
        <authorList>
            <person name="Nishida H."/>
            <person name="Hamamoto M."/>
            <person name="Sugiyama J."/>
        </authorList>
    </citation>
    <scope>NUCLEOTIDE SEQUENCE [LARGE SCALE GENOMIC DNA]</scope>
    <source>
        <strain evidence="3 4">NRRL Y-17804</strain>
    </source>
</reference>
<reference evidence="3 4" key="2">
    <citation type="journal article" date="2014" name="J. Gen. Appl. Microbiol.">
        <title>The early diverging ascomycetous budding yeast Saitoella complicata has three histone deacetylases belonging to the Clr6, Hos2, and Rpd3 lineages.</title>
        <authorList>
            <person name="Nishida H."/>
            <person name="Matsumoto T."/>
            <person name="Kondo S."/>
            <person name="Hamamoto M."/>
            <person name="Yoshikawa H."/>
        </authorList>
    </citation>
    <scope>NUCLEOTIDE SEQUENCE [LARGE SCALE GENOMIC DNA]</scope>
    <source>
        <strain evidence="3 4">NRRL Y-17804</strain>
    </source>
</reference>
<proteinExistence type="predicted"/>
<organism evidence="3 4">
    <name type="scientific">Saitoella complicata (strain BCRC 22490 / CBS 7301 / JCM 7358 / NBRC 10748 / NRRL Y-17804)</name>
    <dbReference type="NCBI Taxonomy" id="698492"/>
    <lineage>
        <taxon>Eukaryota</taxon>
        <taxon>Fungi</taxon>
        <taxon>Dikarya</taxon>
        <taxon>Ascomycota</taxon>
        <taxon>Taphrinomycotina</taxon>
        <taxon>Taphrinomycotina incertae sedis</taxon>
        <taxon>Saitoella</taxon>
    </lineage>
</organism>
<dbReference type="GO" id="GO:0005737">
    <property type="term" value="C:cytoplasm"/>
    <property type="evidence" value="ECO:0007669"/>
    <property type="project" value="TreeGrafter"/>
</dbReference>
<dbReference type="AlphaFoldDB" id="A0A0E9NIC7"/>
<dbReference type="EMBL" id="BACD03000020">
    <property type="protein sequence ID" value="GAO49170.1"/>
    <property type="molecule type" value="Genomic_DNA"/>
</dbReference>
<dbReference type="PANTHER" id="PTHR32419:SF23">
    <property type="entry name" value="GLUTATHIONE S-TRANSFERASE (EUROFUNG)"/>
    <property type="match status" value="1"/>
</dbReference>
<dbReference type="PROSITE" id="PS50405">
    <property type="entry name" value="GST_CTER"/>
    <property type="match status" value="1"/>
</dbReference>
<dbReference type="SFLD" id="SFLDS00019">
    <property type="entry name" value="Glutathione_Transferase_(cytos"/>
    <property type="match status" value="1"/>
</dbReference>
<dbReference type="Proteomes" id="UP000033140">
    <property type="component" value="Unassembled WGS sequence"/>
</dbReference>
<dbReference type="GO" id="GO:0004364">
    <property type="term" value="F:glutathione transferase activity"/>
    <property type="evidence" value="ECO:0007669"/>
    <property type="project" value="InterPro"/>
</dbReference>
<dbReference type="SUPFAM" id="SSF52833">
    <property type="entry name" value="Thioredoxin-like"/>
    <property type="match status" value="1"/>
</dbReference>
<dbReference type="STRING" id="698492.A0A0E9NIC7"/>
<dbReference type="Gene3D" id="3.40.30.10">
    <property type="entry name" value="Glutaredoxin"/>
    <property type="match status" value="1"/>
</dbReference>
<dbReference type="Gene3D" id="1.20.1050.10">
    <property type="match status" value="1"/>
</dbReference>
<dbReference type="Pfam" id="PF13409">
    <property type="entry name" value="GST_N_2"/>
    <property type="match status" value="1"/>
</dbReference>
<dbReference type="InterPro" id="IPR047047">
    <property type="entry name" value="GST_Omega-like_C"/>
</dbReference>
<feature type="region of interest" description="Disordered" evidence="1">
    <location>
        <begin position="382"/>
        <end position="428"/>
    </location>
</feature>
<name>A0A0E9NIC7_SAICN</name>
<evidence type="ECO:0000259" key="2">
    <source>
        <dbReference type="PROSITE" id="PS50405"/>
    </source>
</evidence>
<dbReference type="InterPro" id="IPR036249">
    <property type="entry name" value="Thioredoxin-like_sf"/>
</dbReference>
<dbReference type="InterPro" id="IPR016639">
    <property type="entry name" value="GST_Omega/GSH"/>
</dbReference>
<dbReference type="OMA" id="LYWNVKG"/>
<sequence length="428" mass="49640">MNRTTLANILRARYRLEQQVRTMATVLEKKEGFKIPDGAWHNVIAPDGPYLPKAGRYHLYIGLFCPFAHRANLIRHLKGLTDMIDISIVKPYPKGDENGWPGWKFPTSNEEYPSATVDKIFGEDYMHKIYFRADKDYKGRYSVPVLWDKETNTIVNNESHEILRFLNTAFNTILPDPYASKDFYPTHLRSRIDEFSQWMQRDLNTGVYKAGFANDQEAYDKAVIAPFDALNELEKIISESGGPYILGKELTEVDLRLYPTLIRFDTVYVQHFKCNLGTIRHDYPWLNNWMRNLYWNVEGFKETTDFKHIKENYTKSHYDINPKAITPMGPIPDVEEGVEDWSRLRVDVWVCPMCDFDRTLPLKDGSKRTCFLIFPQSNNSQELPFQSKNKEFPTTAADTNNAKNSTSKTTRYQCSPKNAFPPSTSTFA</sequence>
<dbReference type="SUPFAM" id="SSF47616">
    <property type="entry name" value="GST C-terminal domain-like"/>
    <property type="match status" value="1"/>
</dbReference>
<comment type="caution">
    <text evidence="3">The sequence shown here is derived from an EMBL/GenBank/DDBJ whole genome shotgun (WGS) entry which is preliminary data.</text>
</comment>
<keyword evidence="4" id="KW-1185">Reference proteome</keyword>
<protein>
    <recommendedName>
        <fullName evidence="2">GST C-terminal domain-containing protein</fullName>
    </recommendedName>
</protein>
<dbReference type="PANTHER" id="PTHR32419">
    <property type="entry name" value="GLUTATHIONYL-HYDROQUINONE REDUCTASE"/>
    <property type="match status" value="1"/>
</dbReference>
<evidence type="ECO:0000256" key="1">
    <source>
        <dbReference type="SAM" id="MobiDB-lite"/>
    </source>
</evidence>
<reference evidence="3 4" key="3">
    <citation type="journal article" date="2015" name="Genome Announc.">
        <title>Draft Genome Sequence of the Archiascomycetous Yeast Saitoella complicata.</title>
        <authorList>
            <person name="Yamauchi K."/>
            <person name="Kondo S."/>
            <person name="Hamamoto M."/>
            <person name="Takahashi Y."/>
            <person name="Ogura Y."/>
            <person name="Hayashi T."/>
            <person name="Nishida H."/>
        </authorList>
    </citation>
    <scope>NUCLEOTIDE SEQUENCE [LARGE SCALE GENOMIC DNA]</scope>
    <source>
        <strain evidence="3 4">NRRL Y-17804</strain>
    </source>
</reference>
<dbReference type="InterPro" id="IPR036282">
    <property type="entry name" value="Glutathione-S-Trfase_C_sf"/>
</dbReference>
<evidence type="ECO:0000313" key="3">
    <source>
        <dbReference type="EMBL" id="GAO49170.1"/>
    </source>
</evidence>
<dbReference type="InterPro" id="IPR010987">
    <property type="entry name" value="Glutathione-S-Trfase_C-like"/>
</dbReference>
<feature type="domain" description="GST C-terminal" evidence="2">
    <location>
        <begin position="185"/>
        <end position="316"/>
    </location>
</feature>
<dbReference type="SFLD" id="SFLDG01206">
    <property type="entry name" value="Xi.1"/>
    <property type="match status" value="1"/>
</dbReference>
<evidence type="ECO:0000313" key="4">
    <source>
        <dbReference type="Proteomes" id="UP000033140"/>
    </source>
</evidence>
<feature type="compositionally biased region" description="Polar residues" evidence="1">
    <location>
        <begin position="411"/>
        <end position="428"/>
    </location>
</feature>
<dbReference type="SFLD" id="SFLDG01148">
    <property type="entry name" value="Xi_(cytGST)"/>
    <property type="match status" value="1"/>
</dbReference>
<dbReference type="InterPro" id="IPR040079">
    <property type="entry name" value="Glutathione_S-Trfase"/>
</dbReference>
<feature type="compositionally biased region" description="Low complexity" evidence="1">
    <location>
        <begin position="399"/>
        <end position="410"/>
    </location>
</feature>
<dbReference type="InterPro" id="IPR004045">
    <property type="entry name" value="Glutathione_S-Trfase_N"/>
</dbReference>
<accession>A0A0E9NIC7</accession>
<gene>
    <name evidence="3" type="ORF">G7K_3328-t1</name>
</gene>
<dbReference type="Pfam" id="PF13410">
    <property type="entry name" value="GST_C_2"/>
    <property type="match status" value="1"/>
</dbReference>
<dbReference type="CDD" id="cd03190">
    <property type="entry name" value="GST_C_Omega_like"/>
    <property type="match status" value="1"/>
</dbReference>